<evidence type="ECO:0000256" key="1">
    <source>
        <dbReference type="ARBA" id="ARBA00004123"/>
    </source>
</evidence>
<evidence type="ECO:0000256" key="5">
    <source>
        <dbReference type="ARBA" id="ARBA00022840"/>
    </source>
</evidence>
<sequence>MEFEYVSDFNQMESETSQMILFREKEINFIKRYMGYSSSFPYPSLLIYGHTTTGKTLVVSELMKSSNVPYVWINCHESCSAQSLFVRVVEVLCPEEADKKISNMHEFLNFLRIKLKETFETTYLIFDCAEVLRKEDPFLLSVLSKLQMLTKVNICTIFISELPWRAFRSPVNSFDPISLHFQDYSKDQIAEILTLDCPSGHTEVFYKSYVNVIMKTFFILTTNISELRHLAEINFEKYCEPLEEDADIELSSFRLWKNIEPTLKEAMGSVYLREISSSKWKAHCSTKDQNGENKCSIITSNKFSATRELPFYSKFLLLAAYFASYNPPKGDFKHFVKNQGKQAKKRISKRAEKNRHLLGPKPFTLDRMLSIFFSIVGEKVLPSSLIFSQISSLVNMRLMSRVSTDEHLDCPKYKCLAELDLVSKIGKTINIDVMGYLDDFL</sequence>
<dbReference type="EMBL" id="BGPR01004273">
    <property type="protein sequence ID" value="GBM97837.1"/>
    <property type="molecule type" value="Genomic_DNA"/>
</dbReference>
<dbReference type="InterPro" id="IPR027417">
    <property type="entry name" value="P-loop_NTPase"/>
</dbReference>
<dbReference type="Pfam" id="PF14630">
    <property type="entry name" value="ORC5_C"/>
    <property type="match status" value="1"/>
</dbReference>
<evidence type="ECO:0000313" key="11">
    <source>
        <dbReference type="Proteomes" id="UP000499080"/>
    </source>
</evidence>
<dbReference type="PANTHER" id="PTHR12705">
    <property type="entry name" value="ORIGIN RECOGNITION COMPLEX SUBUNIT 5"/>
    <property type="match status" value="1"/>
</dbReference>
<dbReference type="InterPro" id="IPR020796">
    <property type="entry name" value="ORC5"/>
</dbReference>
<evidence type="ECO:0000256" key="3">
    <source>
        <dbReference type="ARBA" id="ARBA00022705"/>
    </source>
</evidence>
<keyword evidence="11" id="KW-1185">Reference proteome</keyword>
<evidence type="ECO:0000259" key="9">
    <source>
        <dbReference type="Pfam" id="PF21639"/>
    </source>
</evidence>
<dbReference type="Pfam" id="PF13191">
    <property type="entry name" value="AAA_16"/>
    <property type="match status" value="1"/>
</dbReference>
<gene>
    <name evidence="10" type="primary">Orc5</name>
    <name evidence="10" type="ORF">AVEN_91080_1</name>
</gene>
<dbReference type="PANTHER" id="PTHR12705:SF0">
    <property type="entry name" value="ORIGIN RECOGNITION COMPLEX SUBUNIT 5"/>
    <property type="match status" value="1"/>
</dbReference>
<dbReference type="Gene3D" id="1.10.8.60">
    <property type="match status" value="1"/>
</dbReference>
<dbReference type="AlphaFoldDB" id="A0A4Y2K6F9"/>
<feature type="domain" description="ORC5 lid" evidence="9">
    <location>
        <begin position="206"/>
        <end position="244"/>
    </location>
</feature>
<dbReference type="Proteomes" id="UP000499080">
    <property type="component" value="Unassembled WGS sequence"/>
</dbReference>
<dbReference type="InterPro" id="IPR047088">
    <property type="entry name" value="ORC5_C"/>
</dbReference>
<evidence type="ECO:0000256" key="2">
    <source>
        <dbReference type="ARBA" id="ARBA00006269"/>
    </source>
</evidence>
<keyword evidence="3" id="KW-0235">DNA replication</keyword>
<comment type="similarity">
    <text evidence="2">Belongs to the ORC5 family.</text>
</comment>
<keyword evidence="5" id="KW-0067">ATP-binding</keyword>
<evidence type="ECO:0000256" key="4">
    <source>
        <dbReference type="ARBA" id="ARBA00022741"/>
    </source>
</evidence>
<organism evidence="10 11">
    <name type="scientific">Araneus ventricosus</name>
    <name type="common">Orbweaver spider</name>
    <name type="synonym">Epeira ventricosa</name>
    <dbReference type="NCBI Taxonomy" id="182803"/>
    <lineage>
        <taxon>Eukaryota</taxon>
        <taxon>Metazoa</taxon>
        <taxon>Ecdysozoa</taxon>
        <taxon>Arthropoda</taxon>
        <taxon>Chelicerata</taxon>
        <taxon>Arachnida</taxon>
        <taxon>Araneae</taxon>
        <taxon>Araneomorphae</taxon>
        <taxon>Entelegynae</taxon>
        <taxon>Araneoidea</taxon>
        <taxon>Araneidae</taxon>
        <taxon>Araneus</taxon>
    </lineage>
</organism>
<dbReference type="GO" id="GO:0003688">
    <property type="term" value="F:DNA replication origin binding"/>
    <property type="evidence" value="ECO:0007669"/>
    <property type="project" value="TreeGrafter"/>
</dbReference>
<feature type="domain" description="Origin recognition complex subunit 5 C-terminal" evidence="8">
    <location>
        <begin position="309"/>
        <end position="437"/>
    </location>
</feature>
<dbReference type="OrthoDB" id="365981at2759"/>
<evidence type="ECO:0000259" key="7">
    <source>
        <dbReference type="Pfam" id="PF13191"/>
    </source>
</evidence>
<keyword evidence="6" id="KW-0539">Nucleus</keyword>
<reference evidence="10 11" key="1">
    <citation type="journal article" date="2019" name="Sci. Rep.">
        <title>Orb-weaving spider Araneus ventricosus genome elucidates the spidroin gene catalogue.</title>
        <authorList>
            <person name="Kono N."/>
            <person name="Nakamura H."/>
            <person name="Ohtoshi R."/>
            <person name="Moran D.A.P."/>
            <person name="Shinohara A."/>
            <person name="Yoshida Y."/>
            <person name="Fujiwara M."/>
            <person name="Mori M."/>
            <person name="Tomita M."/>
            <person name="Arakawa K."/>
        </authorList>
    </citation>
    <scope>NUCLEOTIDE SEQUENCE [LARGE SCALE GENOMIC DNA]</scope>
</reference>
<dbReference type="InterPro" id="IPR041664">
    <property type="entry name" value="AAA_16"/>
</dbReference>
<keyword evidence="4" id="KW-0547">Nucleotide-binding</keyword>
<comment type="subcellular location">
    <subcellularLocation>
        <location evidence="1">Nucleus</location>
    </subcellularLocation>
</comment>
<evidence type="ECO:0000256" key="6">
    <source>
        <dbReference type="ARBA" id="ARBA00023242"/>
    </source>
</evidence>
<feature type="domain" description="Orc1-like AAA ATPase" evidence="7">
    <location>
        <begin position="22"/>
        <end position="155"/>
    </location>
</feature>
<accession>A0A4Y2K6F9</accession>
<comment type="caution">
    <text evidence="10">The sequence shown here is derived from an EMBL/GenBank/DDBJ whole genome shotgun (WGS) entry which is preliminary data.</text>
</comment>
<proteinExistence type="inferred from homology"/>
<evidence type="ECO:0000313" key="10">
    <source>
        <dbReference type="EMBL" id="GBM97837.1"/>
    </source>
</evidence>
<name>A0A4Y2K6F9_ARAVE</name>
<dbReference type="GO" id="GO:0005664">
    <property type="term" value="C:nuclear origin of replication recognition complex"/>
    <property type="evidence" value="ECO:0007669"/>
    <property type="project" value="TreeGrafter"/>
</dbReference>
<evidence type="ECO:0000259" key="8">
    <source>
        <dbReference type="Pfam" id="PF14630"/>
    </source>
</evidence>
<dbReference type="Gene3D" id="3.40.50.300">
    <property type="entry name" value="P-loop containing nucleotide triphosphate hydrolases"/>
    <property type="match status" value="1"/>
</dbReference>
<protein>
    <submittedName>
        <fullName evidence="10">Origin recognition complex subunit 5</fullName>
    </submittedName>
</protein>
<dbReference type="InterPro" id="IPR048866">
    <property type="entry name" value="ORC5_lid"/>
</dbReference>
<dbReference type="GO" id="GO:0006270">
    <property type="term" value="P:DNA replication initiation"/>
    <property type="evidence" value="ECO:0007669"/>
    <property type="project" value="TreeGrafter"/>
</dbReference>
<dbReference type="Pfam" id="PF21639">
    <property type="entry name" value="ORC5_lid"/>
    <property type="match status" value="1"/>
</dbReference>
<dbReference type="SUPFAM" id="SSF52540">
    <property type="entry name" value="P-loop containing nucleoside triphosphate hydrolases"/>
    <property type="match status" value="1"/>
</dbReference>